<reference evidence="1" key="1">
    <citation type="submission" date="2018-03" db="EMBL/GenBank/DDBJ databases">
        <title>Complete genome sequence analysis of Enterobacteria phage IME347.</title>
        <authorList>
            <person name="Li P."/>
            <person name="Wang J."/>
            <person name="Tong Y."/>
        </authorList>
    </citation>
    <scope>NUCLEOTIDE SEQUENCE [LARGE SCALE GENOMIC DNA]</scope>
</reference>
<dbReference type="InterPro" id="IPR025395">
    <property type="entry name" value="Phage_tail_terminator-like"/>
</dbReference>
<dbReference type="GeneID" id="54991384"/>
<sequence>MHYELSVAARAALGEWLEIPGNEYPVAYESVPFEPPSDGSSWLKFDYVEAETVRVGLSRKCSYYVGMVQVGIHFAPGLGMDSTRLLAKNLADFFADGKMLINGCYIVEGGEVRPVQKSVGGWFYPVRFYVRYDSKGV</sequence>
<dbReference type="Gene3D" id="3.30.2000.20">
    <property type="match status" value="1"/>
</dbReference>
<proteinExistence type="predicted"/>
<organism evidence="1">
    <name type="scientific">Escherichia phage vB_EcoS_IME347</name>
    <dbReference type="NCBI Taxonomy" id="2496546"/>
    <lineage>
        <taxon>Viruses</taxon>
        <taxon>Duplodnaviria</taxon>
        <taxon>Heunggongvirae</taxon>
        <taxon>Uroviricota</taxon>
        <taxon>Caudoviricetes</taxon>
        <taxon>Drexlerviridae</taxon>
        <taxon>Tunavirinae</taxon>
        <taxon>Badaguanvirus</taxon>
        <taxon>Badaguanvirus IME347</taxon>
    </lineage>
</organism>
<protein>
    <recommendedName>
        <fullName evidence="3">Tail protein</fullName>
    </recommendedName>
</protein>
<evidence type="ECO:0008006" key="3">
    <source>
        <dbReference type="Google" id="ProtNLM"/>
    </source>
</evidence>
<dbReference type="RefSeq" id="YP_009800879.1">
    <property type="nucleotide sequence ID" value="NC_047960.1"/>
</dbReference>
<dbReference type="EMBL" id="MH051918">
    <property type="protein sequence ID" value="AWD92243.1"/>
    <property type="molecule type" value="Genomic_DNA"/>
</dbReference>
<dbReference type="Proteomes" id="UP000247217">
    <property type="component" value="Segment"/>
</dbReference>
<evidence type="ECO:0000313" key="2">
    <source>
        <dbReference type="Proteomes" id="UP000247217"/>
    </source>
</evidence>
<keyword evidence="2" id="KW-1185">Reference proteome</keyword>
<dbReference type="KEGG" id="vg:54991384"/>
<accession>A0A2S1GS87</accession>
<dbReference type="Pfam" id="PF13554">
    <property type="entry name" value="Phage_tail_terminator_5"/>
    <property type="match status" value="1"/>
</dbReference>
<name>A0A2S1GS87_9CAUD</name>
<evidence type="ECO:0000313" key="1">
    <source>
        <dbReference type="EMBL" id="AWD92243.1"/>
    </source>
</evidence>